<gene>
    <name evidence="1" type="ORF">PLOB_00037779</name>
</gene>
<comment type="caution">
    <text evidence="1">The sequence shown here is derived from an EMBL/GenBank/DDBJ whole genome shotgun (WGS) entry which is preliminary data.</text>
</comment>
<proteinExistence type="predicted"/>
<reference evidence="1 2" key="1">
    <citation type="submission" date="2022-05" db="EMBL/GenBank/DDBJ databases">
        <authorList>
            <consortium name="Genoscope - CEA"/>
            <person name="William W."/>
        </authorList>
    </citation>
    <scope>NUCLEOTIDE SEQUENCE [LARGE SCALE GENOMIC DNA]</scope>
</reference>
<dbReference type="Proteomes" id="UP001159405">
    <property type="component" value="Unassembled WGS sequence"/>
</dbReference>
<dbReference type="EMBL" id="CALNXK010000055">
    <property type="protein sequence ID" value="CAH3135147.1"/>
    <property type="molecule type" value="Genomic_DNA"/>
</dbReference>
<accession>A0ABN8PA17</accession>
<feature type="non-terminal residue" evidence="1">
    <location>
        <position position="105"/>
    </location>
</feature>
<keyword evidence="2" id="KW-1185">Reference proteome</keyword>
<evidence type="ECO:0000313" key="2">
    <source>
        <dbReference type="Proteomes" id="UP001159405"/>
    </source>
</evidence>
<organism evidence="1 2">
    <name type="scientific">Porites lobata</name>
    <dbReference type="NCBI Taxonomy" id="104759"/>
    <lineage>
        <taxon>Eukaryota</taxon>
        <taxon>Metazoa</taxon>
        <taxon>Cnidaria</taxon>
        <taxon>Anthozoa</taxon>
        <taxon>Hexacorallia</taxon>
        <taxon>Scleractinia</taxon>
        <taxon>Fungiina</taxon>
        <taxon>Poritidae</taxon>
        <taxon>Porites</taxon>
    </lineage>
</organism>
<name>A0ABN8PA17_9CNID</name>
<protein>
    <submittedName>
        <fullName evidence="1">Uncharacterized protein</fullName>
    </submittedName>
</protein>
<sequence>MDNRRKQENHPGGGFFASAETVSIGPVESSKVWSSPTFTKILKKGQSSKLKFFFLQTRQGLVPRIGGSIYRSRMFAKIERCGITFEQKIKLAYLWNKPQDTLTCK</sequence>
<evidence type="ECO:0000313" key="1">
    <source>
        <dbReference type="EMBL" id="CAH3135147.1"/>
    </source>
</evidence>